<reference evidence="1 2" key="1">
    <citation type="submission" date="2018-06" db="EMBL/GenBank/DDBJ databases">
        <title>Comparative genomics reveals the genomic features of Rhizophagus irregularis, R. cerebriforme, R. diaphanum and Gigaspora rosea, and their symbiotic lifestyle signature.</title>
        <authorList>
            <person name="Morin E."/>
            <person name="San Clemente H."/>
            <person name="Chen E.C.H."/>
            <person name="De La Providencia I."/>
            <person name="Hainaut M."/>
            <person name="Kuo A."/>
            <person name="Kohler A."/>
            <person name="Murat C."/>
            <person name="Tang N."/>
            <person name="Roy S."/>
            <person name="Loubradou J."/>
            <person name="Henrissat B."/>
            <person name="Grigoriev I.V."/>
            <person name="Corradi N."/>
            <person name="Roux C."/>
            <person name="Martin F.M."/>
        </authorList>
    </citation>
    <scope>NUCLEOTIDE SEQUENCE [LARGE SCALE GENOMIC DNA]</scope>
    <source>
        <strain evidence="1 2">DAOM 194757</strain>
    </source>
</reference>
<comment type="caution">
    <text evidence="1">The sequence shown here is derived from an EMBL/GenBank/DDBJ whole genome shotgun (WGS) entry which is preliminary data.</text>
</comment>
<dbReference type="AlphaFoldDB" id="A0A397VAL9"/>
<dbReference type="OrthoDB" id="2424620at2759"/>
<sequence>MSQNNNTLQYLSDIDALASSLVSLLRVADEPKCPEVRIAESIKLHEYIDMSFKGNILPYNKDSQQMLRLEEEKELLPSITKVEDISDLINRLSDIKVEHDEHDDYTAGIIIQIVTRFLAYSLQFRRCISIVPTERLPSAVAAVSDYRNALIDLSNPFTTISCKTLATDFLEKAQEVLKLPFNPYTDPTGDIKAAINGVAPFQITGGTIQAYDHEATFIENVYRQTAGQYKSFDKAAHIAGTITPFGFKEYVRHRIPMKRVINGAYICYVDPLNQTYYYTTLILDEFRFKILKNLIIYEIISGKAAYIHSALYFYMSMCTCEEDFNLMNEYGVIQWGFPLKGYNEFREKMDELLEIMYCWKFSNTWSWHTEMVKIARSKDKNQDTSNWSDYVTNCYSGGLLKREISDVFYKSLAS</sequence>
<gene>
    <name evidence="1" type="ORF">C2G38_2245119</name>
</gene>
<dbReference type="Proteomes" id="UP000266673">
    <property type="component" value="Unassembled WGS sequence"/>
</dbReference>
<evidence type="ECO:0000313" key="2">
    <source>
        <dbReference type="Proteomes" id="UP000266673"/>
    </source>
</evidence>
<evidence type="ECO:0000313" key="1">
    <source>
        <dbReference type="EMBL" id="RIB19485.1"/>
    </source>
</evidence>
<dbReference type="EMBL" id="QKWP01000470">
    <property type="protein sequence ID" value="RIB19485.1"/>
    <property type="molecule type" value="Genomic_DNA"/>
</dbReference>
<name>A0A397VAL9_9GLOM</name>
<keyword evidence="2" id="KW-1185">Reference proteome</keyword>
<accession>A0A397VAL9</accession>
<proteinExistence type="predicted"/>
<organism evidence="1 2">
    <name type="scientific">Gigaspora rosea</name>
    <dbReference type="NCBI Taxonomy" id="44941"/>
    <lineage>
        <taxon>Eukaryota</taxon>
        <taxon>Fungi</taxon>
        <taxon>Fungi incertae sedis</taxon>
        <taxon>Mucoromycota</taxon>
        <taxon>Glomeromycotina</taxon>
        <taxon>Glomeromycetes</taxon>
        <taxon>Diversisporales</taxon>
        <taxon>Gigasporaceae</taxon>
        <taxon>Gigaspora</taxon>
    </lineage>
</organism>
<protein>
    <submittedName>
        <fullName evidence="1">Uncharacterized protein</fullName>
    </submittedName>
</protein>